<dbReference type="AlphaFoldDB" id="A0A165CQ39"/>
<dbReference type="Proteomes" id="UP000076871">
    <property type="component" value="Unassembled WGS sequence"/>
</dbReference>
<reference evidence="1 2" key="1">
    <citation type="journal article" date="2016" name="Mol. Biol. Evol.">
        <title>Comparative Genomics of Early-Diverging Mushroom-Forming Fungi Provides Insights into the Origins of Lignocellulose Decay Capabilities.</title>
        <authorList>
            <person name="Nagy L.G."/>
            <person name="Riley R."/>
            <person name="Tritt A."/>
            <person name="Adam C."/>
            <person name="Daum C."/>
            <person name="Floudas D."/>
            <person name="Sun H."/>
            <person name="Yadav J.S."/>
            <person name="Pangilinan J."/>
            <person name="Larsson K.H."/>
            <person name="Matsuura K."/>
            <person name="Barry K."/>
            <person name="Labutti K."/>
            <person name="Kuo R."/>
            <person name="Ohm R.A."/>
            <person name="Bhattacharya S.S."/>
            <person name="Shirouzu T."/>
            <person name="Yoshinaga Y."/>
            <person name="Martin F.M."/>
            <person name="Grigoriev I.V."/>
            <person name="Hibbett D.S."/>
        </authorList>
    </citation>
    <scope>NUCLEOTIDE SEQUENCE [LARGE SCALE GENOMIC DNA]</scope>
    <source>
        <strain evidence="1 2">93-53</strain>
    </source>
</reference>
<dbReference type="EMBL" id="KV427646">
    <property type="protein sequence ID" value="KZT03215.1"/>
    <property type="molecule type" value="Genomic_DNA"/>
</dbReference>
<name>A0A165CQ39_9APHY</name>
<gene>
    <name evidence="1" type="ORF">LAESUDRAFT_378090</name>
</gene>
<protein>
    <submittedName>
        <fullName evidence="1">Uncharacterized protein</fullName>
    </submittedName>
</protein>
<evidence type="ECO:0000313" key="2">
    <source>
        <dbReference type="Proteomes" id="UP000076871"/>
    </source>
</evidence>
<accession>A0A165CQ39</accession>
<dbReference type="RefSeq" id="XP_040760955.1">
    <property type="nucleotide sequence ID" value="XM_040902237.1"/>
</dbReference>
<dbReference type="InParanoid" id="A0A165CQ39"/>
<dbReference type="GeneID" id="63819268"/>
<sequence>MDPARWSVSCFGRTLYLPVIVASGWAALREVLACLAISSLLFAYIVPSHGYLDAMGPSLFADRWSSITLRRLQDKRLSSRVAMLAVSGVVSNVVSNEMR</sequence>
<organism evidence="1 2">
    <name type="scientific">Laetiporus sulphureus 93-53</name>
    <dbReference type="NCBI Taxonomy" id="1314785"/>
    <lineage>
        <taxon>Eukaryota</taxon>
        <taxon>Fungi</taxon>
        <taxon>Dikarya</taxon>
        <taxon>Basidiomycota</taxon>
        <taxon>Agaricomycotina</taxon>
        <taxon>Agaricomycetes</taxon>
        <taxon>Polyporales</taxon>
        <taxon>Laetiporus</taxon>
    </lineage>
</organism>
<keyword evidence="2" id="KW-1185">Reference proteome</keyword>
<proteinExistence type="predicted"/>
<evidence type="ECO:0000313" key="1">
    <source>
        <dbReference type="EMBL" id="KZT03215.1"/>
    </source>
</evidence>